<evidence type="ECO:0000256" key="7">
    <source>
        <dbReference type="ARBA" id="ARBA00022989"/>
    </source>
</evidence>
<dbReference type="Pfam" id="PF01061">
    <property type="entry name" value="ABC2_membrane"/>
    <property type="match status" value="1"/>
</dbReference>
<evidence type="ECO:0000256" key="8">
    <source>
        <dbReference type="ARBA" id="ARBA00023136"/>
    </source>
</evidence>
<feature type="transmembrane region" description="Helical" evidence="9">
    <location>
        <begin position="79"/>
        <end position="98"/>
    </location>
</feature>
<evidence type="ECO:0000256" key="3">
    <source>
        <dbReference type="ARBA" id="ARBA00022448"/>
    </source>
</evidence>
<evidence type="ECO:0000313" key="12">
    <source>
        <dbReference type="Proteomes" id="UP000708338"/>
    </source>
</evidence>
<dbReference type="GO" id="GO:0005886">
    <property type="term" value="C:plasma membrane"/>
    <property type="evidence" value="ECO:0007669"/>
    <property type="project" value="UniProtKB-SubCell"/>
</dbReference>
<evidence type="ECO:0000256" key="1">
    <source>
        <dbReference type="ARBA" id="ARBA00004429"/>
    </source>
</evidence>
<evidence type="ECO:0000313" key="11">
    <source>
        <dbReference type="EMBL" id="MBT9809532.1"/>
    </source>
</evidence>
<evidence type="ECO:0000259" key="10">
    <source>
        <dbReference type="PROSITE" id="PS51012"/>
    </source>
</evidence>
<dbReference type="PROSITE" id="PS51012">
    <property type="entry name" value="ABC_TM2"/>
    <property type="match status" value="1"/>
</dbReference>
<protein>
    <recommendedName>
        <fullName evidence="9">Transport permease protein</fullName>
    </recommendedName>
</protein>
<proteinExistence type="inferred from homology"/>
<dbReference type="InterPro" id="IPR047817">
    <property type="entry name" value="ABC2_TM_bact-type"/>
</dbReference>
<keyword evidence="5" id="KW-0997">Cell inner membrane</keyword>
<accession>A0AA41K5I8</accession>
<evidence type="ECO:0000256" key="5">
    <source>
        <dbReference type="ARBA" id="ARBA00022519"/>
    </source>
</evidence>
<feature type="transmembrane region" description="Helical" evidence="9">
    <location>
        <begin position="175"/>
        <end position="194"/>
    </location>
</feature>
<comment type="subcellular location">
    <subcellularLocation>
        <location evidence="1">Cell inner membrane</location>
        <topology evidence="1">Multi-pass membrane protein</topology>
    </subcellularLocation>
    <subcellularLocation>
        <location evidence="9">Cell membrane</location>
        <topology evidence="9">Multi-pass membrane protein</topology>
    </subcellularLocation>
</comment>
<evidence type="ECO:0000256" key="4">
    <source>
        <dbReference type="ARBA" id="ARBA00022475"/>
    </source>
</evidence>
<evidence type="ECO:0000256" key="6">
    <source>
        <dbReference type="ARBA" id="ARBA00022692"/>
    </source>
</evidence>
<keyword evidence="3 9" id="KW-0813">Transport</keyword>
<dbReference type="EMBL" id="WQPS01000006">
    <property type="protein sequence ID" value="MBT9809532.1"/>
    <property type="molecule type" value="Genomic_DNA"/>
</dbReference>
<sequence>MNPWKYRITTFWKYKDLMYQLVSRDIKLKYRRSFLGYFWSVLNPLFVMAIMTIVFSTMFSRSIKNFPVYLFTGKMLFDFLSTSTNQAMFSVISNGALLKKTYVPKYIFALSKVTSCMVDFVLSFGALLIVIIITGAKLNWTFLLFPTVVIQIYIFCCGLGFMLAAMNVFFRDVQYIYNAATTAWMYLTPIFYPIESLPQILQILIKGFNPLYYYIAQFRDLIYYGRLPGPRVLWGGWIIAFVMLAVGLLFFKKKQDEFILYI</sequence>
<name>A0AA41K5I8_9FIRM</name>
<feature type="transmembrane region" description="Helical" evidence="9">
    <location>
        <begin position="232"/>
        <end position="251"/>
    </location>
</feature>
<keyword evidence="8 9" id="KW-0472">Membrane</keyword>
<dbReference type="PANTHER" id="PTHR30413:SF8">
    <property type="entry name" value="TRANSPORT PERMEASE PROTEIN"/>
    <property type="match status" value="1"/>
</dbReference>
<reference evidence="11" key="1">
    <citation type="journal article" date="2021" name="Gut Microbes">
        <title>A synthetic consortium of 100 gut commensals modulates the composition and function in a colon model of the microbiome of elderly subjects.</title>
        <authorList>
            <person name="Perez M."/>
            <person name="Ntemiri A."/>
            <person name="Tan H."/>
            <person name="Harris H.M.B."/>
            <person name="Roager H.M."/>
            <person name="Ribiere C."/>
            <person name="O'Toole P.W."/>
        </authorList>
    </citation>
    <scope>NUCLEOTIDE SEQUENCE</scope>
    <source>
        <strain evidence="11">MCC335</strain>
    </source>
</reference>
<keyword evidence="4 9" id="KW-1003">Cell membrane</keyword>
<feature type="domain" description="ABC transmembrane type-2" evidence="10">
    <location>
        <begin position="35"/>
        <end position="254"/>
    </location>
</feature>
<feature type="transmembrane region" description="Helical" evidence="9">
    <location>
        <begin position="34"/>
        <end position="59"/>
    </location>
</feature>
<dbReference type="Proteomes" id="UP000708338">
    <property type="component" value="Unassembled WGS sequence"/>
</dbReference>
<feature type="transmembrane region" description="Helical" evidence="9">
    <location>
        <begin position="142"/>
        <end position="163"/>
    </location>
</feature>
<organism evidence="11 12">
    <name type="scientific">Enterocloster citroniae</name>
    <dbReference type="NCBI Taxonomy" id="358743"/>
    <lineage>
        <taxon>Bacteria</taxon>
        <taxon>Bacillati</taxon>
        <taxon>Bacillota</taxon>
        <taxon>Clostridia</taxon>
        <taxon>Lachnospirales</taxon>
        <taxon>Lachnospiraceae</taxon>
        <taxon>Enterocloster</taxon>
    </lineage>
</organism>
<dbReference type="InterPro" id="IPR013525">
    <property type="entry name" value="ABC2_TM"/>
</dbReference>
<comment type="similarity">
    <text evidence="2 9">Belongs to the ABC-2 integral membrane protein family.</text>
</comment>
<keyword evidence="6 9" id="KW-0812">Transmembrane</keyword>
<dbReference type="GO" id="GO:0140359">
    <property type="term" value="F:ABC-type transporter activity"/>
    <property type="evidence" value="ECO:0007669"/>
    <property type="project" value="InterPro"/>
</dbReference>
<keyword evidence="7 9" id="KW-1133">Transmembrane helix</keyword>
<dbReference type="RefSeq" id="WP_215630000.1">
    <property type="nucleotide sequence ID" value="NZ_JAQDJP010000011.1"/>
</dbReference>
<gene>
    <name evidence="11" type="ORF">GPL26_07715</name>
</gene>
<dbReference type="AlphaFoldDB" id="A0AA41K5I8"/>
<comment type="caution">
    <text evidence="11">The sequence shown here is derived from an EMBL/GenBank/DDBJ whole genome shotgun (WGS) entry which is preliminary data.</text>
</comment>
<evidence type="ECO:0000256" key="2">
    <source>
        <dbReference type="ARBA" id="ARBA00007783"/>
    </source>
</evidence>
<evidence type="ECO:0000256" key="9">
    <source>
        <dbReference type="RuleBase" id="RU361157"/>
    </source>
</evidence>
<dbReference type="GO" id="GO:0015920">
    <property type="term" value="P:lipopolysaccharide transport"/>
    <property type="evidence" value="ECO:0007669"/>
    <property type="project" value="TreeGrafter"/>
</dbReference>
<dbReference type="PANTHER" id="PTHR30413">
    <property type="entry name" value="INNER MEMBRANE TRANSPORT PERMEASE"/>
    <property type="match status" value="1"/>
</dbReference>
<feature type="transmembrane region" description="Helical" evidence="9">
    <location>
        <begin position="118"/>
        <end position="136"/>
    </location>
</feature>